<evidence type="ECO:0000313" key="3">
    <source>
        <dbReference type="Proteomes" id="UP000570166"/>
    </source>
</evidence>
<dbReference type="CDD" id="cd01948">
    <property type="entry name" value="EAL"/>
    <property type="match status" value="1"/>
</dbReference>
<gene>
    <name evidence="2" type="ORF">HZF05_10350</name>
</gene>
<name>A0A838L632_9SPHN</name>
<reference evidence="2 3" key="1">
    <citation type="submission" date="2020-07" db="EMBL/GenBank/DDBJ databases">
        <authorList>
            <person name="Sun Q."/>
        </authorList>
    </citation>
    <scope>NUCLEOTIDE SEQUENCE [LARGE SCALE GENOMIC DNA]</scope>
    <source>
        <strain evidence="2 3">CGMCC 1.13654</strain>
    </source>
</reference>
<dbReference type="PROSITE" id="PS50883">
    <property type="entry name" value="EAL"/>
    <property type="match status" value="1"/>
</dbReference>
<dbReference type="SMART" id="SM00052">
    <property type="entry name" value="EAL"/>
    <property type="match status" value="1"/>
</dbReference>
<dbReference type="Pfam" id="PF00563">
    <property type="entry name" value="EAL"/>
    <property type="match status" value="1"/>
</dbReference>
<dbReference type="PANTHER" id="PTHR33121:SF79">
    <property type="entry name" value="CYCLIC DI-GMP PHOSPHODIESTERASE PDED-RELATED"/>
    <property type="match status" value="1"/>
</dbReference>
<dbReference type="SUPFAM" id="SSF141868">
    <property type="entry name" value="EAL domain-like"/>
    <property type="match status" value="1"/>
</dbReference>
<accession>A0A838L632</accession>
<dbReference type="AlphaFoldDB" id="A0A838L632"/>
<evidence type="ECO:0000313" key="2">
    <source>
        <dbReference type="EMBL" id="MBA2934497.1"/>
    </source>
</evidence>
<sequence length="502" mass="55197">MFKILFGSSVASVNPIFNSIADPRFMLDDIPTRLWRHLTAIRRWLPDATGIAHRLKEDRMAPSQTGYFDMLRRESAYARSPREETRLFMAVGEIERFNLLRETLGFELADRVVSTICERLVAAIGDCEIGRADRTTIEFAFRARSLADARARLIAATAAVATPITCDGVLFELHFLIGATDTGRGPISLAAVKRAEAALEEARRRHVRLFISEADAPDGNADRLALVRDLQTAVTRGELALVYQPKLRNRSWTIDAVEALLRWRHPMRGDVPPDIFIPLAEETGCIRSLTEWVVERAIADRACLAEQGCPLTVDINLSGLLVDDLDFVAWLLARLADVKGGIGFEITETATIADQERAEANLSALAAAGARIAIDDYGAAFSSLAYLQRLPLKELKIDKSFISSLASNQRDPLLVRSTIDLAHAMELEVTAEGVDTPEAMALLRVMGCDLLQGYLISKPLGVDALREFVLGGGQQQALDQLPGVGRALRERATANLKDRIAS</sequence>
<dbReference type="InterPro" id="IPR043128">
    <property type="entry name" value="Rev_trsase/Diguanyl_cyclase"/>
</dbReference>
<dbReference type="PANTHER" id="PTHR33121">
    <property type="entry name" value="CYCLIC DI-GMP PHOSPHODIESTERASE PDEF"/>
    <property type="match status" value="1"/>
</dbReference>
<organism evidence="2 3">
    <name type="scientific">Sphingomonas chungangi</name>
    <dbReference type="NCBI Taxonomy" id="2683589"/>
    <lineage>
        <taxon>Bacteria</taxon>
        <taxon>Pseudomonadati</taxon>
        <taxon>Pseudomonadota</taxon>
        <taxon>Alphaproteobacteria</taxon>
        <taxon>Sphingomonadales</taxon>
        <taxon>Sphingomonadaceae</taxon>
        <taxon>Sphingomonas</taxon>
    </lineage>
</organism>
<dbReference type="InterPro" id="IPR050706">
    <property type="entry name" value="Cyclic-di-GMP_PDE-like"/>
</dbReference>
<dbReference type="Gene3D" id="3.20.20.450">
    <property type="entry name" value="EAL domain"/>
    <property type="match status" value="1"/>
</dbReference>
<dbReference type="InterPro" id="IPR001633">
    <property type="entry name" value="EAL_dom"/>
</dbReference>
<keyword evidence="3" id="KW-1185">Reference proteome</keyword>
<protein>
    <submittedName>
        <fullName evidence="2">GGDEF domain-containing protein</fullName>
    </submittedName>
</protein>
<dbReference type="SUPFAM" id="SSF55073">
    <property type="entry name" value="Nucleotide cyclase"/>
    <property type="match status" value="1"/>
</dbReference>
<evidence type="ECO:0000259" key="1">
    <source>
        <dbReference type="PROSITE" id="PS50883"/>
    </source>
</evidence>
<dbReference type="GO" id="GO:0071111">
    <property type="term" value="F:cyclic-guanylate-specific phosphodiesterase activity"/>
    <property type="evidence" value="ECO:0007669"/>
    <property type="project" value="InterPro"/>
</dbReference>
<dbReference type="RefSeq" id="WP_160365974.1">
    <property type="nucleotide sequence ID" value="NZ_JACEIB010000006.1"/>
</dbReference>
<feature type="domain" description="EAL" evidence="1">
    <location>
        <begin position="223"/>
        <end position="473"/>
    </location>
</feature>
<proteinExistence type="predicted"/>
<dbReference type="InterPro" id="IPR029787">
    <property type="entry name" value="Nucleotide_cyclase"/>
</dbReference>
<dbReference type="Gene3D" id="3.30.70.270">
    <property type="match status" value="1"/>
</dbReference>
<dbReference type="InterPro" id="IPR035919">
    <property type="entry name" value="EAL_sf"/>
</dbReference>
<dbReference type="EMBL" id="JACEIB010000006">
    <property type="protein sequence ID" value="MBA2934497.1"/>
    <property type="molecule type" value="Genomic_DNA"/>
</dbReference>
<comment type="caution">
    <text evidence="2">The sequence shown here is derived from an EMBL/GenBank/DDBJ whole genome shotgun (WGS) entry which is preliminary data.</text>
</comment>
<dbReference type="Proteomes" id="UP000570166">
    <property type="component" value="Unassembled WGS sequence"/>
</dbReference>